<proteinExistence type="predicted"/>
<dbReference type="Proteomes" id="UP000790347">
    <property type="component" value="Unassembled WGS sequence"/>
</dbReference>
<dbReference type="EMBL" id="ASGP02000007">
    <property type="protein sequence ID" value="KAH9497609.1"/>
    <property type="molecule type" value="Genomic_DNA"/>
</dbReference>
<sequence>MLVCLLIILSNCDHSAHVIKAQSINLVTFMMMAIRKKMISWNNIEKLAILCVTINFYISIVAMIQNINIELN</sequence>
<keyword evidence="1" id="KW-0472">Membrane</keyword>
<evidence type="ECO:0000256" key="1">
    <source>
        <dbReference type="SAM" id="Phobius"/>
    </source>
</evidence>
<comment type="caution">
    <text evidence="2">The sequence shown here is derived from an EMBL/GenBank/DDBJ whole genome shotgun (WGS) entry which is preliminary data.</text>
</comment>
<organism evidence="2 3">
    <name type="scientific">Dermatophagoides farinae</name>
    <name type="common">American house dust mite</name>
    <dbReference type="NCBI Taxonomy" id="6954"/>
    <lineage>
        <taxon>Eukaryota</taxon>
        <taxon>Metazoa</taxon>
        <taxon>Ecdysozoa</taxon>
        <taxon>Arthropoda</taxon>
        <taxon>Chelicerata</taxon>
        <taxon>Arachnida</taxon>
        <taxon>Acari</taxon>
        <taxon>Acariformes</taxon>
        <taxon>Sarcoptiformes</taxon>
        <taxon>Astigmata</taxon>
        <taxon>Psoroptidia</taxon>
        <taxon>Analgoidea</taxon>
        <taxon>Pyroglyphidae</taxon>
        <taxon>Dermatophagoidinae</taxon>
        <taxon>Dermatophagoides</taxon>
    </lineage>
</organism>
<name>A0A922KWM9_DERFA</name>
<accession>A0A922KWM9</accession>
<gene>
    <name evidence="2" type="ORF">DERF_013586</name>
</gene>
<protein>
    <submittedName>
        <fullName evidence="2">Uncharacterized protein</fullName>
    </submittedName>
</protein>
<evidence type="ECO:0000313" key="3">
    <source>
        <dbReference type="Proteomes" id="UP000790347"/>
    </source>
</evidence>
<reference evidence="2" key="2">
    <citation type="journal article" date="2022" name="Res Sq">
        <title>Comparative Genomics Reveals Insights into the Divergent Evolution of Astigmatic Mites and Household Pest Adaptations.</title>
        <authorList>
            <person name="Xiong Q."/>
            <person name="Wan A.T.-Y."/>
            <person name="Liu X.-Y."/>
            <person name="Fung C.S.-H."/>
            <person name="Xiao X."/>
            <person name="Malainual N."/>
            <person name="Hou J."/>
            <person name="Wang L."/>
            <person name="Wang M."/>
            <person name="Yang K."/>
            <person name="Cui Y."/>
            <person name="Leung E."/>
            <person name="Nong W."/>
            <person name="Shin S.-K."/>
            <person name="Au S."/>
            <person name="Jeong K.Y."/>
            <person name="Chew F.T."/>
            <person name="Hui J."/>
            <person name="Leung T.F."/>
            <person name="Tungtrongchitr A."/>
            <person name="Zhong N."/>
            <person name="Liu Z."/>
            <person name="Tsui S."/>
        </authorList>
    </citation>
    <scope>NUCLEOTIDE SEQUENCE</scope>
    <source>
        <strain evidence="2">Derf</strain>
        <tissue evidence="2">Whole organism</tissue>
    </source>
</reference>
<feature type="transmembrane region" description="Helical" evidence="1">
    <location>
        <begin position="47"/>
        <end position="67"/>
    </location>
</feature>
<evidence type="ECO:0000313" key="2">
    <source>
        <dbReference type="EMBL" id="KAH9497609.1"/>
    </source>
</evidence>
<keyword evidence="1" id="KW-0812">Transmembrane</keyword>
<keyword evidence="1" id="KW-1133">Transmembrane helix</keyword>
<reference evidence="2" key="1">
    <citation type="submission" date="2013-05" db="EMBL/GenBank/DDBJ databases">
        <authorList>
            <person name="Yim A.K.Y."/>
            <person name="Chan T.F."/>
            <person name="Ji K.M."/>
            <person name="Liu X.Y."/>
            <person name="Zhou J.W."/>
            <person name="Li R.Q."/>
            <person name="Yang K.Y."/>
            <person name="Li J."/>
            <person name="Li M."/>
            <person name="Law P.T.W."/>
            <person name="Wu Y.L."/>
            <person name="Cai Z.L."/>
            <person name="Qin H."/>
            <person name="Bao Y."/>
            <person name="Leung R.K.K."/>
            <person name="Ng P.K.S."/>
            <person name="Zou J."/>
            <person name="Zhong X.J."/>
            <person name="Ran P.X."/>
            <person name="Zhong N.S."/>
            <person name="Liu Z.G."/>
            <person name="Tsui S.K.W."/>
        </authorList>
    </citation>
    <scope>NUCLEOTIDE SEQUENCE</scope>
    <source>
        <strain evidence="2">Derf</strain>
        <tissue evidence="2">Whole organism</tissue>
    </source>
</reference>
<keyword evidence="3" id="KW-1185">Reference proteome</keyword>
<dbReference type="AlphaFoldDB" id="A0A922KWM9"/>